<gene>
    <name evidence="4" type="ORF">HCR_18160</name>
</gene>
<dbReference type="NCBIfam" id="TIGR01451">
    <property type="entry name" value="B_ant_repeat"/>
    <property type="match status" value="11"/>
</dbReference>
<dbReference type="InterPro" id="IPR051172">
    <property type="entry name" value="Chlamydia_OmcB"/>
</dbReference>
<feature type="region of interest" description="Disordered" evidence="1">
    <location>
        <begin position="1027"/>
        <end position="1046"/>
    </location>
</feature>
<keyword evidence="2" id="KW-0732">Signal</keyword>
<dbReference type="InterPro" id="IPR047589">
    <property type="entry name" value="DUF11_rpt"/>
</dbReference>
<feature type="domain" description="DUF11" evidence="3">
    <location>
        <begin position="663"/>
        <end position="777"/>
    </location>
</feature>
<feature type="domain" description="DUF11" evidence="3">
    <location>
        <begin position="923"/>
        <end position="1046"/>
    </location>
</feature>
<dbReference type="InterPro" id="IPR013320">
    <property type="entry name" value="ConA-like_dom_sf"/>
</dbReference>
<dbReference type="Gene3D" id="2.60.40.10">
    <property type="entry name" value="Immunoglobulins"/>
    <property type="match status" value="6"/>
</dbReference>
<keyword evidence="5" id="KW-1185">Reference proteome</keyword>
<name>A0ABM8FMB3_9BACT</name>
<proteinExistence type="predicted"/>
<evidence type="ECO:0000313" key="4">
    <source>
        <dbReference type="EMBL" id="BDY13504.1"/>
    </source>
</evidence>
<feature type="domain" description="DUF11" evidence="3">
    <location>
        <begin position="3165"/>
        <end position="3209"/>
    </location>
</feature>
<dbReference type="PANTHER" id="PTHR34819:SF3">
    <property type="entry name" value="CELL SURFACE PROTEIN"/>
    <property type="match status" value="1"/>
</dbReference>
<feature type="domain" description="DUF11" evidence="3">
    <location>
        <begin position="533"/>
        <end position="658"/>
    </location>
</feature>
<protein>
    <recommendedName>
        <fullName evidence="3">DUF11 domain-containing protein</fullName>
    </recommendedName>
</protein>
<feature type="domain" description="DUF11" evidence="3">
    <location>
        <begin position="1059"/>
        <end position="1174"/>
    </location>
</feature>
<feature type="domain" description="DUF11" evidence="3">
    <location>
        <begin position="2011"/>
        <end position="2113"/>
    </location>
</feature>
<evidence type="ECO:0000313" key="5">
    <source>
        <dbReference type="Proteomes" id="UP001321445"/>
    </source>
</evidence>
<feature type="region of interest" description="Disordered" evidence="1">
    <location>
        <begin position="4016"/>
        <end position="4036"/>
    </location>
</feature>
<feature type="domain" description="DUF11" evidence="3">
    <location>
        <begin position="1608"/>
        <end position="1726"/>
    </location>
</feature>
<dbReference type="SUPFAM" id="SSF49899">
    <property type="entry name" value="Concanavalin A-like lectins/glucanases"/>
    <property type="match status" value="1"/>
</dbReference>
<feature type="compositionally biased region" description="Low complexity" evidence="1">
    <location>
        <begin position="497"/>
        <end position="508"/>
    </location>
</feature>
<feature type="domain" description="DUF11" evidence="3">
    <location>
        <begin position="158"/>
        <end position="261"/>
    </location>
</feature>
<reference evidence="4 5" key="1">
    <citation type="submission" date="2023-03" db="EMBL/GenBank/DDBJ databases">
        <title>Description of Hydrogenimonas sp. ISO32.</title>
        <authorList>
            <person name="Mino S."/>
            <person name="Fukazawa S."/>
            <person name="Sawabe T."/>
        </authorList>
    </citation>
    <scope>NUCLEOTIDE SEQUENCE [LARGE SCALE GENOMIC DNA]</scope>
    <source>
        <strain evidence="4 5">ISO32</strain>
    </source>
</reference>
<feature type="domain" description="DUF11" evidence="3">
    <location>
        <begin position="2642"/>
        <end position="2760"/>
    </location>
</feature>
<feature type="region of interest" description="Disordered" evidence="1">
    <location>
        <begin position="497"/>
        <end position="523"/>
    </location>
</feature>
<dbReference type="InterPro" id="IPR013783">
    <property type="entry name" value="Ig-like_fold"/>
</dbReference>
<dbReference type="Pfam" id="PF01345">
    <property type="entry name" value="DUF11"/>
    <property type="match status" value="19"/>
</dbReference>
<feature type="domain" description="DUF11" evidence="3">
    <location>
        <begin position="2133"/>
        <end position="2251"/>
    </location>
</feature>
<dbReference type="Pfam" id="PF13385">
    <property type="entry name" value="Laminin_G_3"/>
    <property type="match status" value="1"/>
</dbReference>
<dbReference type="RefSeq" id="WP_286336454.1">
    <property type="nucleotide sequence ID" value="NZ_AP027370.1"/>
</dbReference>
<feature type="domain" description="DUF11" evidence="3">
    <location>
        <begin position="792"/>
        <end position="913"/>
    </location>
</feature>
<evidence type="ECO:0000259" key="3">
    <source>
        <dbReference type="Pfam" id="PF01345"/>
    </source>
</evidence>
<evidence type="ECO:0000256" key="1">
    <source>
        <dbReference type="SAM" id="MobiDB-lite"/>
    </source>
</evidence>
<dbReference type="InterPro" id="IPR001434">
    <property type="entry name" value="OmcB-like_DUF11"/>
</dbReference>
<feature type="chain" id="PRO_5045586896" description="DUF11 domain-containing protein" evidence="2">
    <location>
        <begin position="29"/>
        <end position="4036"/>
    </location>
</feature>
<dbReference type="EMBL" id="AP027370">
    <property type="protein sequence ID" value="BDY13504.1"/>
    <property type="molecule type" value="Genomic_DNA"/>
</dbReference>
<feature type="domain" description="DUF11" evidence="3">
    <location>
        <begin position="412"/>
        <end position="523"/>
    </location>
</feature>
<dbReference type="PANTHER" id="PTHR34819">
    <property type="entry name" value="LARGE CYSTEINE-RICH PERIPLASMIC PROTEIN OMCB"/>
    <property type="match status" value="1"/>
</dbReference>
<feature type="domain" description="DUF11" evidence="3">
    <location>
        <begin position="35"/>
        <end position="151"/>
    </location>
</feature>
<feature type="domain" description="DUF11" evidence="3">
    <location>
        <begin position="1757"/>
        <end position="1851"/>
    </location>
</feature>
<feature type="signal peptide" evidence="2">
    <location>
        <begin position="1"/>
        <end position="28"/>
    </location>
</feature>
<sequence length="4036" mass="431923">MATSNRLFRHFFRVFLISTLLSATVVFAGSSTEPDLEISISAAQNPVLVKSDIEYSIVVKNNGTVGAIDSTVTTTIPSTINYSFGGSGWLCDRTGDTVSCTYDGVLGAGATANTLSLSRETVSTGSVTQNVTVSATNGDYDTSNNDASVTVDVGQTNLQISKTASKPEVEAEEDFTYTITVTNPAISGSTIISATDIVVTDTIPSNFTITSNPGCSKSGQDLTCTIASLNVGESQNFVIGVKAPSSIPATNPVTNTATLNRTGYVGGTNVKDLPTSDSADVTVTAADVTVSLSASPSPAPISDTLTYTVTASNLNGVDANDVEVEITLDGDLQNPTASGSGWNCPDPITSNTFTCTLQNPLQNGSPRSFTITAGTPATHQTVTTRVHIGTSSAETDTGNNDATLAISVEGADLRIEKEGPDSAPVETNIQYTITVYNDGIAPAQNVVVRDTLDDGMVYLNDSLTNHCQDTGNNVYECTIGTIDAGSSVAFTLDVTTPNKTGTTTNDVSVDTDTDENNQNDKTASKTTALVTPDLNIAKSNTPTEVGLGGNFTYTITVTNSKNAVAQNAKITDTLPSGITVTGIDSNPDHWDCGSGTFPMTGDGSASFNCTLASFPANGTSTITFDATAPNSTGTYQNRARIGHSLDNNDGEDTADITVTGVELEVTKIASATAVAGGTIDYEITIKNTSLTDAKTLTLTDDMGARLGSGYTISSISQSDGWNCSGSIGTDTLSCSLGTLASEGATTTIKFSVAVPVNAPLGTVHNYATVHVDSPDAYDKTSTTASTEIEGADIVVTKSGDRVGIANERVNVNVVVTNNGSAIAKDVNVTIDLNANNIANFTDIETDCGTGSFTSVTEPFTCQLGDLAKNGSATVAIRATAPNYDSNFPGHKKIKNTATAVTSTTQSTTSNDEKNWWIEIKGADLIVDKVPNVNEVAVGKTVTYTISLKNQGDAVATNITLSDSVVENTDGLSLSNLSYNFVDWSCTTNFPAGFDCTYKHDLASGQSTSNVTVDATAPNTTSVLDQQRSNRVDVSNDTAESDTATTNSKVAPVTIRGAELTISKSVSPGTVGLGERVTFTIDVGNSGLADAEDTNVTDTLPDGFTTISTSGCDNDGFAVSGRTVTCQLGTIANTNGSKTFTITANAPNTNGDYTNTATVSTSTPEADTTNNSDDALLHVEGADLVIYKAAPLRVAGNSEYQYTISLRNQGRSSAFGAEINDTVPANVTYVTGSLSTLSSAWTCSISGSDIHCQTNDPNFEIPNGYDENIVTFRVKAGPAHDWVYNTVTTETDTSESNLANNTYTARTEVIDIDLAVRKLINGVNYGAAENYAAIGETITYTLQVRNVSQVDLDITDVNVTDLIPSNVTNVSVTPAANFTCNNPTTAGSTLLCTMNGGVVLSRGQTRNVATITVTVIDAASFDVNDENNNFVVNRYKAETSLTDQHLANNAPTGGDGYLHTNTLVRGANVSVDKRGPREAGAEQRFTYTLDVRNYPRPDTYTGTPPAHDVPSSGAAGITVTDILPTGVTFVSASGANWNCNESGGTVTCAYGGNLPPSNTPSSIDITVAAPNDTGITLTNEANVTTSTPELERLLLDNGDTLGTRIVGTDIVVTKTGPATAGMGDELAYTIRVENNSSVPAAGIHVDDILHTDVNLSATWNRALGGSGWTCVDNSATSDHNVSCDYSSTLPANGSASFTIYAIAPGYTGTIRNRAVATTTTAETNRPNISDFDTEIEGAEVGFANNPFQQSPNPVGALKPIDYTITVINRGHSEARDINLTMQFPSGYSEEFNVTSTGGDSGWNCHFDSASSLLTCRLATLAPNNATSRVEIHATAPNANEVVSYTVHVEGTDGSGQITQETISPNPTTTVKGADLKIEKYVQDLENPGYDESNVTAGLNKYVEFNITVENRELGLAHFINLMDDFNTGFSNLTISSQSGWNGTCAINGHNLQCIRNELLQGETLSVVVKAKTPGVEGIINNDARVVNTTVETDNTNNTDSAYVKVEGSRFNVDVNVSKTTLAFDELFDYVVTIVNTGKNEAEDINISDTLPTGFIYVGNNGSDAGWNCTPGDGNHTVVCELPSLAGYSGSTRLVLNVEAPKKIGRYTDEITVDSPSIPAPVEASAEEVEVRGADLEISLTADDTEVLEEHNTTVTMVVKNIDISTARDVNVTHTFTSSPAGTFAAVDDNASCTLTASTVRCHWERLSPDENRTVVITLTTPNITSDTTLSIHSSAVTATEEPDTSNNSADASTDVKVIKAIAEWRMDECSWGTVVDQTGNHNGTAKNGAHTVNKILTKDSNGRVSFYRAGEFDGSNDYISIPNSSEINTAVHNKRTVALWFNADTVTGTHVLYEEGGGARGLAIYIKDGELYVGGWNRPESGWTGTYLHTAISEGEWHHVTLVLDAIAGSYTHQNDAFRAYLDGVRFDSGIGTQLWGHGNAIGIGAVNGGTRLHDGTTGGGRYFNGFIDEAKLFNIALDDTAIATLYKREKAYINYDGTTRAKETVCGVDAEVTLSAPPTAAVESDFQYTITVNNLTLEPIEELNLSVQLPNNVIFVEDNVSTTWKSCMFDSSSYVYSCHFSDDDNLSNAWFYDSQEIIQLTVTAPNEITTLEANTSIVTTPVDYDTSNNSESVTTQTVGTNLRITKSVDLTTPALNAPFVYTITVTNDSTVDARDINLTDHVPAVLSIASNDHSNWGDDFQIDSNSSAVTASLPLLKAGGSRYFTLTVASPQNGTVTNSVDVQTRTAEEDYGDNHAEVSVNVGSSEGNTTVKLKDGFSERKTMTRYGDLVAIGNTYLTGDDSNASALLSDIDVSAHSPSTAKLDLPYDTNITVTYARLYWTGHIHGEPGDATSVETDDDYKTITFTAPDGDHDLTADDTYYYYNKTQYDTYRRIYACSADVTNILETIGENLGTYDGNYGVKNLKANTGVDKPIFMTVTDGNTTSIQAISIGHFGGWSLVVFYEVNHRAHRDQVYKNINLFDGFRKLVPAAVGYDRLTIPIDGFLTPYAGETIDSRLLLFAGGGERARAVDHLSIVKIDNNTTSDVNISDTLNPVENVLNGTITQAGHYLTPRNPQLNYSMGIDMDQFDISSDFNTNEIYLGHLQGETNITLSVGRERVGNQELFDQSFPSVIGLSTEIFNPDFIDSYKECFVENPITGDYVRCEETNVTRGGEVIYRITIINTGNTDATKVILQDPLPAEVTYIPDEAELKVVSITERLCDGSGGSPVLDGSNAKNAECKQWLIDKGYFNTSTGLTASGRAYIASLDSNGSDNHLNHWDQNFPASAVSAQTMTNQQMLDLNYTTTTYANNDDVNRTLLTVNLHERLNYNDSDINGTFPALNVSWVEFKVKVNSFAQLNKAFVNKAIINFTNPTLEYFSKPDADQRQESTSAESPPVVFQWTALSSDIRDPGRVSVGTKIVGKAFDLNISIDDSNTTFATFAQNYPDVNLTVWRIKLVDGNNSYAEIADFNRSDFTILSSEYLPIGTGMSWIIDKNISLPTAWRDIYFSIQYKIRYQDNEGVKEQVAPSYYGPFGDHFAMRPEKFTFSVSNSIATAGSYLIIKSGQPFDIDANATDASGAIRTIGYTQRLFAANITDSNITMATIAITDEKGCVPDITSKIHLEDFNFTDGAAQTVPNVKFDDVGYVTLKLRDTNWSDVDRTNGDCNATVDNDDQDQNDSYVSCYIKGEAKLLFIPASIEVNTSVTNQGGGFTYMADDMNRMHSTVETVIRSLNLDGNVTEAFTSGCYADDVNMTLEANVSSAESAGIDLLWKLDTDSAVSLLANVGTGPESVLHIIDDTNFTNGIANVTFLIDVNRSITHAHYPVDIQIDTGKAKIDNYLATGTEVPETVTDYPLDDGHRARFWYARMHAPDYRSSTTTIETPIFIEVFCNNDIAACGDYGISGLPESSDDVNWWINTNDTRNVVIDLNATQEGANDPLVTINGGTNAVADLNATFTNGTYSAQVTYGGSSNLYKTKIILRPHPDWLKYNKFFPDGRMNYHVEFNLPTDDWSGIGEKGETVETNGSRKSNRRLEW</sequence>
<organism evidence="4 5">
    <name type="scientific">Hydrogenimonas cancrithermarum</name>
    <dbReference type="NCBI Taxonomy" id="2993563"/>
    <lineage>
        <taxon>Bacteria</taxon>
        <taxon>Pseudomonadati</taxon>
        <taxon>Campylobacterota</taxon>
        <taxon>Epsilonproteobacteria</taxon>
        <taxon>Campylobacterales</taxon>
        <taxon>Hydrogenimonadaceae</taxon>
        <taxon>Hydrogenimonas</taxon>
    </lineage>
</organism>
<feature type="domain" description="DUF11" evidence="3">
    <location>
        <begin position="1892"/>
        <end position="2001"/>
    </location>
</feature>
<accession>A0ABM8FMB3</accession>
<feature type="domain" description="DUF11" evidence="3">
    <location>
        <begin position="1328"/>
        <end position="1449"/>
    </location>
</feature>
<evidence type="ECO:0000256" key="2">
    <source>
        <dbReference type="SAM" id="SignalP"/>
    </source>
</evidence>
<feature type="domain" description="DUF11" evidence="3">
    <location>
        <begin position="1182"/>
        <end position="1305"/>
    </location>
</feature>
<feature type="domain" description="DUF11" evidence="3">
    <location>
        <begin position="1511"/>
        <end position="1588"/>
    </location>
</feature>
<feature type="domain" description="DUF11" evidence="3">
    <location>
        <begin position="287"/>
        <end position="405"/>
    </location>
</feature>
<dbReference type="Gene3D" id="2.60.120.200">
    <property type="match status" value="1"/>
</dbReference>
<dbReference type="Proteomes" id="UP001321445">
    <property type="component" value="Chromosome"/>
</dbReference>